<keyword evidence="3" id="KW-1185">Reference proteome</keyword>
<feature type="domain" description="Saccharopine dehydrogenase NADP binding" evidence="1">
    <location>
        <begin position="9"/>
        <end position="136"/>
    </location>
</feature>
<dbReference type="InterPro" id="IPR036291">
    <property type="entry name" value="NAD(P)-bd_dom_sf"/>
</dbReference>
<evidence type="ECO:0000313" key="3">
    <source>
        <dbReference type="Proteomes" id="UP001143304"/>
    </source>
</evidence>
<gene>
    <name evidence="2" type="ORF">EYC82_15315</name>
</gene>
<dbReference type="RefSeq" id="WP_279250428.1">
    <property type="nucleotide sequence ID" value="NZ_SHNO01000001.1"/>
</dbReference>
<dbReference type="InterPro" id="IPR005097">
    <property type="entry name" value="Sacchrp_dh_NADP-bd"/>
</dbReference>
<dbReference type="Proteomes" id="UP001143304">
    <property type="component" value="Unassembled WGS sequence"/>
</dbReference>
<comment type="caution">
    <text evidence="2">The sequence shown here is derived from an EMBL/GenBank/DDBJ whole genome shotgun (WGS) entry which is preliminary data.</text>
</comment>
<reference evidence="2" key="1">
    <citation type="submission" date="2019-02" db="EMBL/GenBank/DDBJ databases">
        <authorList>
            <person name="Li S.-H."/>
        </authorList>
    </citation>
    <scope>NUCLEOTIDE SEQUENCE</scope>
    <source>
        <strain evidence="2">IMCC11814</strain>
    </source>
</reference>
<dbReference type="EMBL" id="SHNO01000001">
    <property type="protein sequence ID" value="MCX2978735.1"/>
    <property type="molecule type" value="Genomic_DNA"/>
</dbReference>
<dbReference type="SUPFAM" id="SSF51735">
    <property type="entry name" value="NAD(P)-binding Rossmann-fold domains"/>
    <property type="match status" value="1"/>
</dbReference>
<sequence>MTKERELDIIVYGATGFTGQLVCEHLNETYGVNGDYKWAMAGRSHEKLEKVRDELGFDKSVPLIVADSGDTGALESMVASTRVLLTTVGPYTLYGTEVVRACADSGTDYVDLCGEPLWMKAMIDACDATARKNGARIVFSCGFDSVPFEMGVFFVQNAALEKFGHTLPRVKGRVRSLQGSASGGTVASFGATMAAVQENPEQIENLTNPHLLASGSGAGQPAGDANIYEDDLGNWSGPFFMATINTKNVHRSNMLLEHAYGDDFVYDEMQLLGPKEPVAGQAGGEDLAFDMSLQPGDGPSKEEREAGYYNVAFFAQGNSGESITATVTGDKDPGYGSTSKIIAEAAISLLQNTSTKGGILTPAPAMGMALVERLTANAGMVFSID</sequence>
<dbReference type="PANTHER" id="PTHR12286:SF5">
    <property type="entry name" value="SACCHAROPINE DEHYDROGENASE-LIKE OXIDOREDUCTASE"/>
    <property type="match status" value="1"/>
</dbReference>
<protein>
    <submittedName>
        <fullName evidence="2">Saccharopine dehydrogenase</fullName>
    </submittedName>
</protein>
<name>A0ABT3T979_9GAMM</name>
<dbReference type="PANTHER" id="PTHR12286">
    <property type="entry name" value="SACCHAROPINE DEHYDROGENASE-LIKE OXIDOREDUCTASE"/>
    <property type="match status" value="1"/>
</dbReference>
<evidence type="ECO:0000313" key="2">
    <source>
        <dbReference type="EMBL" id="MCX2978735.1"/>
    </source>
</evidence>
<dbReference type="InterPro" id="IPR051276">
    <property type="entry name" value="Saccharopine_DH-like_oxidrdct"/>
</dbReference>
<dbReference type="Gene3D" id="3.40.50.720">
    <property type="entry name" value="NAD(P)-binding Rossmann-like Domain"/>
    <property type="match status" value="1"/>
</dbReference>
<evidence type="ECO:0000259" key="1">
    <source>
        <dbReference type="Pfam" id="PF03435"/>
    </source>
</evidence>
<proteinExistence type="predicted"/>
<accession>A0ABT3T979</accession>
<dbReference type="Pfam" id="PF03435">
    <property type="entry name" value="Sacchrp_dh_NADP"/>
    <property type="match status" value="1"/>
</dbReference>
<organism evidence="2 3">
    <name type="scientific">Candidatus Marimicrobium litorale</name>
    <dbReference type="NCBI Taxonomy" id="2518991"/>
    <lineage>
        <taxon>Bacteria</taxon>
        <taxon>Pseudomonadati</taxon>
        <taxon>Pseudomonadota</taxon>
        <taxon>Gammaproteobacteria</taxon>
        <taxon>Cellvibrionales</taxon>
        <taxon>Halieaceae</taxon>
        <taxon>Marimicrobium</taxon>
    </lineage>
</organism>